<feature type="transmembrane region" description="Helical" evidence="2">
    <location>
        <begin position="201"/>
        <end position="225"/>
    </location>
</feature>
<dbReference type="EMBL" id="JARJCW010000076">
    <property type="protein sequence ID" value="KAJ7197781.1"/>
    <property type="molecule type" value="Genomic_DNA"/>
</dbReference>
<comment type="caution">
    <text evidence="4">The sequence shown here is derived from an EMBL/GenBank/DDBJ whole genome shotgun (WGS) entry which is preliminary data.</text>
</comment>
<feature type="transmembrane region" description="Helical" evidence="2">
    <location>
        <begin position="119"/>
        <end position="144"/>
    </location>
</feature>
<feature type="compositionally biased region" description="Polar residues" evidence="1">
    <location>
        <begin position="290"/>
        <end position="302"/>
    </location>
</feature>
<evidence type="ECO:0000256" key="1">
    <source>
        <dbReference type="SAM" id="MobiDB-lite"/>
    </source>
</evidence>
<feature type="transmembrane region" description="Helical" evidence="2">
    <location>
        <begin position="156"/>
        <end position="181"/>
    </location>
</feature>
<reference evidence="4" key="1">
    <citation type="submission" date="2023-03" db="EMBL/GenBank/DDBJ databases">
        <title>Massive genome expansion in bonnet fungi (Mycena s.s.) driven by repeated elements and novel gene families across ecological guilds.</title>
        <authorList>
            <consortium name="Lawrence Berkeley National Laboratory"/>
            <person name="Harder C.B."/>
            <person name="Miyauchi S."/>
            <person name="Viragh M."/>
            <person name="Kuo A."/>
            <person name="Thoen E."/>
            <person name="Andreopoulos B."/>
            <person name="Lu D."/>
            <person name="Skrede I."/>
            <person name="Drula E."/>
            <person name="Henrissat B."/>
            <person name="Morin E."/>
            <person name="Kohler A."/>
            <person name="Barry K."/>
            <person name="LaButti K."/>
            <person name="Morin E."/>
            <person name="Salamov A."/>
            <person name="Lipzen A."/>
            <person name="Mereny Z."/>
            <person name="Hegedus B."/>
            <person name="Baldrian P."/>
            <person name="Stursova M."/>
            <person name="Weitz H."/>
            <person name="Taylor A."/>
            <person name="Grigoriev I.V."/>
            <person name="Nagy L.G."/>
            <person name="Martin F."/>
            <person name="Kauserud H."/>
        </authorList>
    </citation>
    <scope>NUCLEOTIDE SEQUENCE</scope>
    <source>
        <strain evidence="4">9144</strain>
    </source>
</reference>
<feature type="region of interest" description="Disordered" evidence="1">
    <location>
        <begin position="283"/>
        <end position="330"/>
    </location>
</feature>
<gene>
    <name evidence="4" type="ORF">GGX14DRAFT_700218</name>
</gene>
<feature type="domain" description="DUF6534" evidence="3">
    <location>
        <begin position="169"/>
        <end position="254"/>
    </location>
</feature>
<name>A0AAD6Y5J4_9AGAR</name>
<evidence type="ECO:0000313" key="4">
    <source>
        <dbReference type="EMBL" id="KAJ7197781.1"/>
    </source>
</evidence>
<proteinExistence type="predicted"/>
<feature type="transmembrane region" description="Helical" evidence="2">
    <location>
        <begin position="89"/>
        <end position="110"/>
    </location>
</feature>
<protein>
    <recommendedName>
        <fullName evidence="3">DUF6534 domain-containing protein</fullName>
    </recommendedName>
</protein>
<evidence type="ECO:0000259" key="3">
    <source>
        <dbReference type="Pfam" id="PF20152"/>
    </source>
</evidence>
<organism evidence="4 5">
    <name type="scientific">Mycena pura</name>
    <dbReference type="NCBI Taxonomy" id="153505"/>
    <lineage>
        <taxon>Eukaryota</taxon>
        <taxon>Fungi</taxon>
        <taxon>Dikarya</taxon>
        <taxon>Basidiomycota</taxon>
        <taxon>Agaricomycotina</taxon>
        <taxon>Agaricomycetes</taxon>
        <taxon>Agaricomycetidae</taxon>
        <taxon>Agaricales</taxon>
        <taxon>Marasmiineae</taxon>
        <taxon>Mycenaceae</taxon>
        <taxon>Mycena</taxon>
    </lineage>
</organism>
<dbReference type="InterPro" id="IPR045339">
    <property type="entry name" value="DUF6534"/>
</dbReference>
<dbReference type="Proteomes" id="UP001219525">
    <property type="component" value="Unassembled WGS sequence"/>
</dbReference>
<keyword evidence="2" id="KW-1133">Transmembrane helix</keyword>
<evidence type="ECO:0000313" key="5">
    <source>
        <dbReference type="Proteomes" id="UP001219525"/>
    </source>
</evidence>
<keyword evidence="2" id="KW-0472">Membrane</keyword>
<dbReference type="PANTHER" id="PTHR40465">
    <property type="entry name" value="CHROMOSOME 1, WHOLE GENOME SHOTGUN SEQUENCE"/>
    <property type="match status" value="1"/>
</dbReference>
<sequence length="330" mass="36711">MSQLHGTLGAIAIGTAVGTLLFGIQTMQTFNYYDRYSKDPARLTVYVCRHLAAVWFLELGQTIAIWHALYRIAVTFHGQIAHVLDPPLSLSFAVLFSTLINATVQTFFALRIWTVSGSYYITIVCAILITTRFAFSLTMFAMFLESNGFGIFENKAHWTMIVVCSLGPAIDLLIAGSLCFFLWKRRSESHFNSTRKLLDTLILWCIETTAITCAMGVMQLIFFLAESNLAWMTFNLIQPKLFSNSLLAHLNGRDRIRNLNQNSDLHSLVRDDLAFACRGTQRSRGGLDGRTNQESQVASSNDGGEPVFSIQSTVKSDDASSCRKAAMAQA</sequence>
<feature type="transmembrane region" description="Helical" evidence="2">
    <location>
        <begin position="6"/>
        <end position="24"/>
    </location>
</feature>
<keyword evidence="2" id="KW-0812">Transmembrane</keyword>
<accession>A0AAD6Y5J4</accession>
<dbReference type="PANTHER" id="PTHR40465:SF1">
    <property type="entry name" value="DUF6534 DOMAIN-CONTAINING PROTEIN"/>
    <property type="match status" value="1"/>
</dbReference>
<keyword evidence="5" id="KW-1185">Reference proteome</keyword>
<dbReference type="Pfam" id="PF20152">
    <property type="entry name" value="DUF6534"/>
    <property type="match status" value="1"/>
</dbReference>
<dbReference type="AlphaFoldDB" id="A0AAD6Y5J4"/>
<feature type="transmembrane region" description="Helical" evidence="2">
    <location>
        <begin position="45"/>
        <end position="69"/>
    </location>
</feature>
<evidence type="ECO:0000256" key="2">
    <source>
        <dbReference type="SAM" id="Phobius"/>
    </source>
</evidence>